<keyword evidence="7" id="KW-0282">Flagellum</keyword>
<sequence length="246" mass="25668">MDKMLYIAMSGAQQIMKAQAVNTNNLANVSTTAFKADLNAFSSVEINGPGFGSRVYGVNGGNGIDLSPGSIKQTGRELDIAISGEGYIAVQAADGTEAYTRAGNFSFNSSGQLMTGSGNLVMGNGGPVSLPPFEKLEIGTDGTLSIRPIGQSAATLAVVDRIKLVNISPQELIKDQHGLLRTRSGIEASPDAAVKVVSGALESSNVSAIESMVTMIDLSRSFEMQIKIMTTANETAQSAQSLMRVT</sequence>
<dbReference type="NCBIfam" id="TIGR03506">
    <property type="entry name" value="FlgEFG_subfam"/>
    <property type="match status" value="1"/>
</dbReference>
<evidence type="ECO:0000313" key="7">
    <source>
        <dbReference type="EMBL" id="VAW86121.1"/>
    </source>
</evidence>
<comment type="subunit">
    <text evidence="2">The basal body constitutes a major portion of the flagellar organelle and consists of five rings (E,L,P,S, and M) mounted on a central rod. The rod consists of about 26 subunits of FlgG in the distal portion, and FlgB, FlgC and FlgF are thought to build up the proximal portion of the rod with about 6 subunits each.</text>
</comment>
<evidence type="ECO:0000259" key="5">
    <source>
        <dbReference type="Pfam" id="PF06429"/>
    </source>
</evidence>
<dbReference type="EMBL" id="UOFO01000087">
    <property type="protein sequence ID" value="VAW86121.1"/>
    <property type="molecule type" value="Genomic_DNA"/>
</dbReference>
<evidence type="ECO:0000256" key="2">
    <source>
        <dbReference type="ARBA" id="ARBA00038560"/>
    </source>
</evidence>
<dbReference type="InterPro" id="IPR037925">
    <property type="entry name" value="FlgE/F/G-like"/>
</dbReference>
<protein>
    <recommendedName>
        <fullName evidence="3">Flagellar basal-body rod protein FlgF</fullName>
    </recommendedName>
</protein>
<dbReference type="AlphaFoldDB" id="A0A3B0Z373"/>
<evidence type="ECO:0000256" key="1">
    <source>
        <dbReference type="ARBA" id="ARBA00009677"/>
    </source>
</evidence>
<evidence type="ECO:0000259" key="6">
    <source>
        <dbReference type="Pfam" id="PF22692"/>
    </source>
</evidence>
<feature type="domain" description="Flagellar hook protein FlgE/F/G-like D1" evidence="6">
    <location>
        <begin position="81"/>
        <end position="145"/>
    </location>
</feature>
<dbReference type="InterPro" id="IPR001444">
    <property type="entry name" value="Flag_bb_rod_N"/>
</dbReference>
<organism evidence="7">
    <name type="scientific">hydrothermal vent metagenome</name>
    <dbReference type="NCBI Taxonomy" id="652676"/>
    <lineage>
        <taxon>unclassified sequences</taxon>
        <taxon>metagenomes</taxon>
        <taxon>ecological metagenomes</taxon>
    </lineage>
</organism>
<comment type="similarity">
    <text evidence="1">Belongs to the flagella basal body rod proteins family.</text>
</comment>
<feature type="domain" description="Flagellar basal-body/hook protein C-terminal" evidence="5">
    <location>
        <begin position="198"/>
        <end position="242"/>
    </location>
</feature>
<proteinExistence type="inferred from homology"/>
<keyword evidence="7" id="KW-0966">Cell projection</keyword>
<feature type="domain" description="Flagellar basal body rod protein N-terminal" evidence="4">
    <location>
        <begin position="5"/>
        <end position="35"/>
    </location>
</feature>
<dbReference type="InterPro" id="IPR020013">
    <property type="entry name" value="Flagellar_FlgE/F/G"/>
</dbReference>
<gene>
    <name evidence="7" type="ORF">MNBD_GAMMA16-2218</name>
</gene>
<dbReference type="NCBIfam" id="NF009280">
    <property type="entry name" value="PRK12640.1"/>
    <property type="match status" value="1"/>
</dbReference>
<dbReference type="InterPro" id="IPR010930">
    <property type="entry name" value="Flg_bb/hook_C_dom"/>
</dbReference>
<name>A0A3B0Z373_9ZZZZ</name>
<dbReference type="Pfam" id="PF06429">
    <property type="entry name" value="Flg_bbr_C"/>
    <property type="match status" value="1"/>
</dbReference>
<dbReference type="SUPFAM" id="SSF117143">
    <property type="entry name" value="Flagellar hook protein flgE"/>
    <property type="match status" value="1"/>
</dbReference>
<evidence type="ECO:0000256" key="3">
    <source>
        <dbReference type="ARBA" id="ARBA00040228"/>
    </source>
</evidence>
<keyword evidence="7" id="KW-0969">Cilium</keyword>
<accession>A0A3B0Z373</accession>
<evidence type="ECO:0000259" key="4">
    <source>
        <dbReference type="Pfam" id="PF00460"/>
    </source>
</evidence>
<dbReference type="GO" id="GO:0071978">
    <property type="term" value="P:bacterial-type flagellum-dependent swarming motility"/>
    <property type="evidence" value="ECO:0007669"/>
    <property type="project" value="TreeGrafter"/>
</dbReference>
<reference evidence="7" key="1">
    <citation type="submission" date="2018-06" db="EMBL/GenBank/DDBJ databases">
        <authorList>
            <person name="Zhirakovskaya E."/>
        </authorList>
    </citation>
    <scope>NUCLEOTIDE SEQUENCE</scope>
</reference>
<dbReference type="PANTHER" id="PTHR30435">
    <property type="entry name" value="FLAGELLAR PROTEIN"/>
    <property type="match status" value="1"/>
</dbReference>
<dbReference type="Pfam" id="PF22692">
    <property type="entry name" value="LlgE_F_G_D1"/>
    <property type="match status" value="1"/>
</dbReference>
<dbReference type="NCBIfam" id="TIGR02490">
    <property type="entry name" value="flgF"/>
    <property type="match status" value="1"/>
</dbReference>
<dbReference type="PANTHER" id="PTHR30435:SF18">
    <property type="entry name" value="FLAGELLAR BASAL-BODY ROD PROTEIN FLGF"/>
    <property type="match status" value="1"/>
</dbReference>
<dbReference type="Pfam" id="PF00460">
    <property type="entry name" value="Flg_bb_rod"/>
    <property type="match status" value="1"/>
</dbReference>
<dbReference type="InterPro" id="IPR012836">
    <property type="entry name" value="FlgF"/>
</dbReference>
<dbReference type="GO" id="GO:0030694">
    <property type="term" value="C:bacterial-type flagellum basal body, rod"/>
    <property type="evidence" value="ECO:0007669"/>
    <property type="project" value="InterPro"/>
</dbReference>
<dbReference type="InterPro" id="IPR053967">
    <property type="entry name" value="LlgE_F_G-like_D1"/>
</dbReference>